<dbReference type="OrthoDB" id="5231745at2759"/>
<accession>A0A423VGU7</accession>
<feature type="compositionally biased region" description="Low complexity" evidence="1">
    <location>
        <begin position="92"/>
        <end position="108"/>
    </location>
</feature>
<dbReference type="AlphaFoldDB" id="A0A423VGU7"/>
<comment type="caution">
    <text evidence="2">The sequence shown here is derived from an EMBL/GenBank/DDBJ whole genome shotgun (WGS) entry which is preliminary data.</text>
</comment>
<evidence type="ECO:0000313" key="2">
    <source>
        <dbReference type="EMBL" id="ROV90151.1"/>
    </source>
</evidence>
<feature type="region of interest" description="Disordered" evidence="1">
    <location>
        <begin position="92"/>
        <end position="111"/>
    </location>
</feature>
<evidence type="ECO:0000256" key="1">
    <source>
        <dbReference type="SAM" id="MobiDB-lite"/>
    </source>
</evidence>
<protein>
    <submittedName>
        <fullName evidence="2">Uncharacterized protein</fullName>
    </submittedName>
</protein>
<gene>
    <name evidence="2" type="ORF">VSDG_08797</name>
</gene>
<sequence>MGRLSRYLLDGETGGSASPIWVQDPICYPMFDGPIVAVSPMWRSSLRLTNAPVFVEEEKPKPEPKWYKEARHVSMCPCCVGSSSMSLSGLPSTCGRASAESADSETSSVRTMKPEIRPASNLPNNRLRRSVTSIGIRFKQSIRGFRHKKASGVQV</sequence>
<organism evidence="2 3">
    <name type="scientific">Cytospora chrysosperma</name>
    <name type="common">Cytospora canker fungus</name>
    <name type="synonym">Sphaeria chrysosperma</name>
    <dbReference type="NCBI Taxonomy" id="252740"/>
    <lineage>
        <taxon>Eukaryota</taxon>
        <taxon>Fungi</taxon>
        <taxon>Dikarya</taxon>
        <taxon>Ascomycota</taxon>
        <taxon>Pezizomycotina</taxon>
        <taxon>Sordariomycetes</taxon>
        <taxon>Sordariomycetidae</taxon>
        <taxon>Diaporthales</taxon>
        <taxon>Cytosporaceae</taxon>
        <taxon>Cytospora</taxon>
    </lineage>
</organism>
<evidence type="ECO:0000313" key="3">
    <source>
        <dbReference type="Proteomes" id="UP000284375"/>
    </source>
</evidence>
<name>A0A423VGU7_CYTCH</name>
<keyword evidence="3" id="KW-1185">Reference proteome</keyword>
<proteinExistence type="predicted"/>
<dbReference type="EMBL" id="LJZO01000052">
    <property type="protein sequence ID" value="ROV90151.1"/>
    <property type="molecule type" value="Genomic_DNA"/>
</dbReference>
<dbReference type="Proteomes" id="UP000284375">
    <property type="component" value="Unassembled WGS sequence"/>
</dbReference>
<reference evidence="2 3" key="1">
    <citation type="submission" date="2015-09" db="EMBL/GenBank/DDBJ databases">
        <title>Host preference determinants of Valsa canker pathogens revealed by comparative genomics.</title>
        <authorList>
            <person name="Yin Z."/>
            <person name="Huang L."/>
        </authorList>
    </citation>
    <scope>NUCLEOTIDE SEQUENCE [LARGE SCALE GENOMIC DNA]</scope>
    <source>
        <strain evidence="2 3">YSFL</strain>
    </source>
</reference>